<dbReference type="InterPro" id="IPR028889">
    <property type="entry name" value="USP"/>
</dbReference>
<dbReference type="Gene3D" id="1.25.40.20">
    <property type="entry name" value="Ankyrin repeat-containing domain"/>
    <property type="match status" value="1"/>
</dbReference>
<dbReference type="PROSITE" id="PS00973">
    <property type="entry name" value="USP_2"/>
    <property type="match status" value="1"/>
</dbReference>
<gene>
    <name evidence="4" type="ORF">PECAL_1P21960</name>
</gene>
<dbReference type="PROSITE" id="PS50235">
    <property type="entry name" value="USP_3"/>
    <property type="match status" value="1"/>
</dbReference>
<dbReference type="GO" id="GO:0005829">
    <property type="term" value="C:cytosol"/>
    <property type="evidence" value="ECO:0007669"/>
    <property type="project" value="TreeGrafter"/>
</dbReference>
<dbReference type="OrthoDB" id="539213at2759"/>
<keyword evidence="5" id="KW-1185">Reference proteome</keyword>
<evidence type="ECO:0000313" key="4">
    <source>
        <dbReference type="EMBL" id="CAH0365743.1"/>
    </source>
</evidence>
<dbReference type="PANTHER" id="PTHR24006">
    <property type="entry name" value="UBIQUITIN CARBOXYL-TERMINAL HYDROLASE"/>
    <property type="match status" value="1"/>
</dbReference>
<dbReference type="InterPro" id="IPR001394">
    <property type="entry name" value="Peptidase_C19_UCH"/>
</dbReference>
<keyword evidence="1" id="KW-0040">ANK repeat</keyword>
<accession>A0A8J2S6V5</accession>
<evidence type="ECO:0000259" key="3">
    <source>
        <dbReference type="PROSITE" id="PS50235"/>
    </source>
</evidence>
<feature type="compositionally biased region" description="Basic and acidic residues" evidence="2">
    <location>
        <begin position="626"/>
        <end position="644"/>
    </location>
</feature>
<feature type="compositionally biased region" description="Basic and acidic residues" evidence="2">
    <location>
        <begin position="665"/>
        <end position="687"/>
    </location>
</feature>
<organism evidence="4 5">
    <name type="scientific">Pelagomonas calceolata</name>
    <dbReference type="NCBI Taxonomy" id="35677"/>
    <lineage>
        <taxon>Eukaryota</taxon>
        <taxon>Sar</taxon>
        <taxon>Stramenopiles</taxon>
        <taxon>Ochrophyta</taxon>
        <taxon>Pelagophyceae</taxon>
        <taxon>Pelagomonadales</taxon>
        <taxon>Pelagomonadaceae</taxon>
        <taxon>Pelagomonas</taxon>
    </lineage>
</organism>
<dbReference type="GO" id="GO:0016579">
    <property type="term" value="P:protein deubiquitination"/>
    <property type="evidence" value="ECO:0007669"/>
    <property type="project" value="InterPro"/>
</dbReference>
<comment type="caution">
    <text evidence="4">The sequence shown here is derived from an EMBL/GenBank/DDBJ whole genome shotgun (WGS) entry which is preliminary data.</text>
</comment>
<evidence type="ECO:0000256" key="1">
    <source>
        <dbReference type="PROSITE-ProRule" id="PRU00023"/>
    </source>
</evidence>
<feature type="region of interest" description="Disordered" evidence="2">
    <location>
        <begin position="623"/>
        <end position="729"/>
    </location>
</feature>
<dbReference type="SMART" id="SM00248">
    <property type="entry name" value="ANK"/>
    <property type="match status" value="2"/>
</dbReference>
<feature type="region of interest" description="Disordered" evidence="2">
    <location>
        <begin position="1019"/>
        <end position="1113"/>
    </location>
</feature>
<protein>
    <recommendedName>
        <fullName evidence="3">USP domain-containing protein</fullName>
    </recommendedName>
</protein>
<evidence type="ECO:0000256" key="2">
    <source>
        <dbReference type="SAM" id="MobiDB-lite"/>
    </source>
</evidence>
<dbReference type="PROSITE" id="PS50297">
    <property type="entry name" value="ANK_REP_REGION"/>
    <property type="match status" value="1"/>
</dbReference>
<dbReference type="AlphaFoldDB" id="A0A8J2S6V5"/>
<dbReference type="SUPFAM" id="SSF48403">
    <property type="entry name" value="Ankyrin repeat"/>
    <property type="match status" value="1"/>
</dbReference>
<dbReference type="InterPro" id="IPR038765">
    <property type="entry name" value="Papain-like_cys_pep_sf"/>
</dbReference>
<feature type="domain" description="USP" evidence="3">
    <location>
        <begin position="27"/>
        <end position="309"/>
    </location>
</feature>
<name>A0A8J2S6V5_9STRA</name>
<feature type="region of interest" description="Disordered" evidence="2">
    <location>
        <begin position="317"/>
        <end position="384"/>
    </location>
</feature>
<reference evidence="4" key="1">
    <citation type="submission" date="2021-11" db="EMBL/GenBank/DDBJ databases">
        <authorList>
            <consortium name="Genoscope - CEA"/>
            <person name="William W."/>
        </authorList>
    </citation>
    <scope>NUCLEOTIDE SEQUENCE</scope>
</reference>
<dbReference type="SUPFAM" id="SSF54001">
    <property type="entry name" value="Cysteine proteinases"/>
    <property type="match status" value="1"/>
</dbReference>
<dbReference type="Pfam" id="PF12796">
    <property type="entry name" value="Ank_2"/>
    <property type="match status" value="1"/>
</dbReference>
<feature type="compositionally biased region" description="Acidic residues" evidence="2">
    <location>
        <begin position="705"/>
        <end position="720"/>
    </location>
</feature>
<dbReference type="PROSITE" id="PS50088">
    <property type="entry name" value="ANK_REPEAT"/>
    <property type="match status" value="1"/>
</dbReference>
<dbReference type="InterPro" id="IPR050164">
    <property type="entry name" value="Peptidase_C19"/>
</dbReference>
<dbReference type="Gene3D" id="3.90.70.10">
    <property type="entry name" value="Cysteine proteinases"/>
    <property type="match status" value="1"/>
</dbReference>
<dbReference type="Proteomes" id="UP000789595">
    <property type="component" value="Unassembled WGS sequence"/>
</dbReference>
<dbReference type="GO" id="GO:0005634">
    <property type="term" value="C:nucleus"/>
    <property type="evidence" value="ECO:0007669"/>
    <property type="project" value="TreeGrafter"/>
</dbReference>
<feature type="compositionally biased region" description="Pro residues" evidence="2">
    <location>
        <begin position="1021"/>
        <end position="1030"/>
    </location>
</feature>
<dbReference type="Pfam" id="PF00443">
    <property type="entry name" value="UCH"/>
    <property type="match status" value="1"/>
</dbReference>
<evidence type="ECO:0000313" key="5">
    <source>
        <dbReference type="Proteomes" id="UP000789595"/>
    </source>
</evidence>
<feature type="compositionally biased region" description="Acidic residues" evidence="2">
    <location>
        <begin position="329"/>
        <end position="347"/>
    </location>
</feature>
<dbReference type="InterPro" id="IPR036770">
    <property type="entry name" value="Ankyrin_rpt-contain_sf"/>
</dbReference>
<feature type="repeat" description="ANK" evidence="1">
    <location>
        <begin position="478"/>
        <end position="510"/>
    </location>
</feature>
<dbReference type="GO" id="GO:0004843">
    <property type="term" value="F:cysteine-type deubiquitinase activity"/>
    <property type="evidence" value="ECO:0007669"/>
    <property type="project" value="InterPro"/>
</dbReference>
<dbReference type="EMBL" id="CAKKNE010000001">
    <property type="protein sequence ID" value="CAH0365743.1"/>
    <property type="molecule type" value="Genomic_DNA"/>
</dbReference>
<dbReference type="InterPro" id="IPR002110">
    <property type="entry name" value="Ankyrin_rpt"/>
</dbReference>
<dbReference type="InterPro" id="IPR018200">
    <property type="entry name" value="USP_CS"/>
</dbReference>
<sequence>MIPLAPAYVDRFRAWSRAARKRPAIPKPLHNPSNQCYQNSVIQLLRSSSSLVGILGDEGVGLAPRTAENSRSLQFAAALRDALRFDSDAGLLSRKSRWLGFSLDRQDDAHRFLDAVLDASSTGFGGLVEALCGTTLTRTTRCTRTSCQHESTCITPAELGLSLPVPSTGKHTVAHLLGLFSQPEAVDEDYKCEGCDRCGCCSSILESIGHSEVLVLALKFNTNDERKKLRRGLIKLSQGLQVGSSNFLLCGTVVHLGGYTDAGHYIARCKGPDNKWRVYNDGAPAVVCSYADVCKASEKDVCLLLYQRARQAALPSLQAPPTNGWASFGDDDDDESDTESSDSDDENPPPPPPPRAEDDRGGKRSKKRPRVNEPPPPPPDDARQPWSLLRALCDEDAPNGVDADEFAQGIEDRAAKLVGDWRRLGLGEQPEPDEARGGDDAFSIACMCARVGRLAPVLEMLLDEKDGLGFEPNHVTSSGRTLLHIAAEFNNFAAVACLIRQGADLMLRDVEQRLPLHVAAAEATAATVMLLLTETGEAAKTLEQDGDENTATLADGWLLKDKSDQGTPVDIARARTDGENGRFVCEVLENGEWDDAWFQDVERDPGECSERIRMILRGELVDDSEDERRGGDDDDDAVRGHDEGPGQGRGASPERDDDDDNVESSQKDGQPRRRSERLKALERRAETAETSDDDSSDKPFRAPDDDNEEEEEIDASDGDDVAPTASTSRYGRQSLFDRVRAAKRRGDNAALAKLIGPLSPEYDGWTKGDDLPDGDLKKWLEFGHAMASDALSYDLVQRLVDACVTANVQPPTPCDEYTLDDYAQMLRAWRESLHTRCRFKREALHLLAKKVETLLSDSKQAMIKNATSKPNVCERCLGRAQTLLERKPDVDKIEYGKPREPPYFCLRRGGVAVVLNDRQLVRDHLWLSVVFRGWLCKPCNNLLRDVDTRSTDAYRTFQRRVGRNCRTFSRSGDATADDIVDALRADYADSSTGAMDWVALGNDSAGLFRAPPELNFFWGPVPEPPPPPPRARPKRGRAAAEEAAAPPVRRSRPRRSCAAYAEAAAPPPPPRSRPRRGRAAVEETAAPPARRSRPRRSSAAYTEAAAPPPRRLQ</sequence>
<proteinExistence type="predicted"/>